<protein>
    <submittedName>
        <fullName evidence="3">CPBP family intramembrane metalloprotease</fullName>
    </submittedName>
</protein>
<dbReference type="GO" id="GO:0080120">
    <property type="term" value="P:CAAX-box protein maturation"/>
    <property type="evidence" value="ECO:0007669"/>
    <property type="project" value="UniProtKB-ARBA"/>
</dbReference>
<feature type="transmembrane region" description="Helical" evidence="1">
    <location>
        <begin position="199"/>
        <end position="217"/>
    </location>
</feature>
<dbReference type="Pfam" id="PF02517">
    <property type="entry name" value="Rce1-like"/>
    <property type="match status" value="1"/>
</dbReference>
<sequence length="264" mass="31099">MIIHKLLKKELKFLFNTIKQLDRKIVTIFLSVAVLQTISWYFTSRRFFRENLFDFVATFREPFLIEYLYWFVGDFITFVLPTVLLIKFFFKESISEYGFRIGDWKLGIKFTLLFLLIMIPIIWFISASNEFSQKYPHLSTAKDSLNILFIYEAGMFIYMIGWEFIWRGFMLFGLEKKFGYYAILIQMIPFVILHNGKPFIETIGAIPGGFALGFLALRTRSFYYCVAVHLGVMYSIDIISVLRYRANDYGVGLQSLLNIILSIF</sequence>
<evidence type="ECO:0000259" key="2">
    <source>
        <dbReference type="Pfam" id="PF02517"/>
    </source>
</evidence>
<keyword evidence="3" id="KW-0645">Protease</keyword>
<feature type="transmembrane region" description="Helical" evidence="1">
    <location>
        <begin position="21"/>
        <end position="42"/>
    </location>
</feature>
<evidence type="ECO:0000313" key="3">
    <source>
        <dbReference type="EMBL" id="HGT48615.1"/>
    </source>
</evidence>
<keyword evidence="1" id="KW-0472">Membrane</keyword>
<accession>A0A832DIK4</accession>
<feature type="transmembrane region" description="Helical" evidence="1">
    <location>
        <begin position="222"/>
        <end position="242"/>
    </location>
</feature>
<dbReference type="EMBL" id="DSVI01000018">
    <property type="protein sequence ID" value="HGT48615.1"/>
    <property type="molecule type" value="Genomic_DNA"/>
</dbReference>
<name>A0A832DIK4_9BACT</name>
<feature type="transmembrane region" description="Helical" evidence="1">
    <location>
        <begin position="67"/>
        <end position="86"/>
    </location>
</feature>
<reference evidence="3" key="1">
    <citation type="journal article" date="2020" name="mSystems">
        <title>Genome- and Community-Level Interaction Insights into Carbon Utilization and Element Cycling Functions of Hydrothermarchaeota in Hydrothermal Sediment.</title>
        <authorList>
            <person name="Zhou Z."/>
            <person name="Liu Y."/>
            <person name="Xu W."/>
            <person name="Pan J."/>
            <person name="Luo Z.H."/>
            <person name="Li M."/>
        </authorList>
    </citation>
    <scope>NUCLEOTIDE SEQUENCE [LARGE SCALE GENOMIC DNA]</scope>
    <source>
        <strain evidence="3">SpSt-500</strain>
    </source>
</reference>
<keyword evidence="1" id="KW-0812">Transmembrane</keyword>
<gene>
    <name evidence="3" type="ORF">ENS56_11300</name>
</gene>
<keyword evidence="1" id="KW-1133">Transmembrane helix</keyword>
<dbReference type="GO" id="GO:0008237">
    <property type="term" value="F:metallopeptidase activity"/>
    <property type="evidence" value="ECO:0007669"/>
    <property type="project" value="UniProtKB-KW"/>
</dbReference>
<dbReference type="AlphaFoldDB" id="A0A832DIK4"/>
<feature type="transmembrane region" description="Helical" evidence="1">
    <location>
        <begin position="106"/>
        <end position="125"/>
    </location>
</feature>
<dbReference type="GO" id="GO:0004175">
    <property type="term" value="F:endopeptidase activity"/>
    <property type="evidence" value="ECO:0007669"/>
    <property type="project" value="UniProtKB-ARBA"/>
</dbReference>
<evidence type="ECO:0000256" key="1">
    <source>
        <dbReference type="SAM" id="Phobius"/>
    </source>
</evidence>
<comment type="caution">
    <text evidence="3">The sequence shown here is derived from an EMBL/GenBank/DDBJ whole genome shotgun (WGS) entry which is preliminary data.</text>
</comment>
<dbReference type="InterPro" id="IPR003675">
    <property type="entry name" value="Rce1/LyrA-like_dom"/>
</dbReference>
<feature type="domain" description="CAAX prenyl protease 2/Lysostaphin resistance protein A-like" evidence="2">
    <location>
        <begin position="151"/>
        <end position="231"/>
    </location>
</feature>
<feature type="transmembrane region" description="Helical" evidence="1">
    <location>
        <begin position="145"/>
        <end position="166"/>
    </location>
</feature>
<organism evidence="3">
    <name type="scientific">Ignavibacterium album</name>
    <dbReference type="NCBI Taxonomy" id="591197"/>
    <lineage>
        <taxon>Bacteria</taxon>
        <taxon>Pseudomonadati</taxon>
        <taxon>Ignavibacteriota</taxon>
        <taxon>Ignavibacteria</taxon>
        <taxon>Ignavibacteriales</taxon>
        <taxon>Ignavibacteriaceae</taxon>
        <taxon>Ignavibacterium</taxon>
    </lineage>
</organism>
<dbReference type="GO" id="GO:0006508">
    <property type="term" value="P:proteolysis"/>
    <property type="evidence" value="ECO:0007669"/>
    <property type="project" value="UniProtKB-KW"/>
</dbReference>
<feature type="transmembrane region" description="Helical" evidence="1">
    <location>
        <begin position="178"/>
        <end position="193"/>
    </location>
</feature>
<keyword evidence="3" id="KW-0482">Metalloprotease</keyword>
<keyword evidence="3" id="KW-0378">Hydrolase</keyword>
<proteinExistence type="predicted"/>